<feature type="region of interest" description="Disordered" evidence="4">
    <location>
        <begin position="52"/>
        <end position="101"/>
    </location>
</feature>
<dbReference type="PANTHER" id="PTHR46058:SF3">
    <property type="entry name" value="PROTEIN BREVIS RADIX-LIKE 4"/>
    <property type="match status" value="1"/>
</dbReference>
<keyword evidence="7" id="KW-1185">Reference proteome</keyword>
<dbReference type="GO" id="GO:0005634">
    <property type="term" value="C:nucleus"/>
    <property type="evidence" value="ECO:0007669"/>
    <property type="project" value="UniProtKB-SubCell"/>
</dbReference>
<feature type="compositionally biased region" description="Polar residues" evidence="4">
    <location>
        <begin position="15"/>
        <end position="38"/>
    </location>
</feature>
<evidence type="ECO:0000313" key="6">
    <source>
        <dbReference type="EMBL" id="KAK6944774.1"/>
    </source>
</evidence>
<dbReference type="PANTHER" id="PTHR46058">
    <property type="entry name" value="PROTEIN BREVIS RADIX-LIKE 1"/>
    <property type="match status" value="1"/>
</dbReference>
<feature type="compositionally biased region" description="Low complexity" evidence="4">
    <location>
        <begin position="235"/>
        <end position="254"/>
    </location>
</feature>
<organism evidence="6 7">
    <name type="scientific">Dillenia turbinata</name>
    <dbReference type="NCBI Taxonomy" id="194707"/>
    <lineage>
        <taxon>Eukaryota</taxon>
        <taxon>Viridiplantae</taxon>
        <taxon>Streptophyta</taxon>
        <taxon>Embryophyta</taxon>
        <taxon>Tracheophyta</taxon>
        <taxon>Spermatophyta</taxon>
        <taxon>Magnoliopsida</taxon>
        <taxon>eudicotyledons</taxon>
        <taxon>Gunneridae</taxon>
        <taxon>Pentapetalae</taxon>
        <taxon>Dilleniales</taxon>
        <taxon>Dilleniaceae</taxon>
        <taxon>Dillenia</taxon>
    </lineage>
</organism>
<feature type="region of interest" description="Disordered" evidence="4">
    <location>
        <begin position="182"/>
        <end position="205"/>
    </location>
</feature>
<comment type="caution">
    <text evidence="6">The sequence shown here is derived from an EMBL/GenBank/DDBJ whole genome shotgun (WGS) entry which is preliminary data.</text>
</comment>
<evidence type="ECO:0000313" key="7">
    <source>
        <dbReference type="Proteomes" id="UP001370490"/>
    </source>
</evidence>
<keyword evidence="3" id="KW-0539">Nucleus</keyword>
<gene>
    <name evidence="6" type="ORF">RJ641_025876</name>
</gene>
<feature type="compositionally biased region" description="Low complexity" evidence="4">
    <location>
        <begin position="82"/>
        <end position="97"/>
    </location>
</feature>
<dbReference type="EMBL" id="JBAMMX010000003">
    <property type="protein sequence ID" value="KAK6944774.1"/>
    <property type="molecule type" value="Genomic_DNA"/>
</dbReference>
<reference evidence="6 7" key="1">
    <citation type="submission" date="2023-12" db="EMBL/GenBank/DDBJ databases">
        <title>A high-quality genome assembly for Dillenia turbinata (Dilleniales).</title>
        <authorList>
            <person name="Chanderbali A."/>
        </authorList>
    </citation>
    <scope>NUCLEOTIDE SEQUENCE [LARGE SCALE GENOMIC DNA]</scope>
    <source>
        <strain evidence="6">LSX21</strain>
        <tissue evidence="6">Leaf</tissue>
    </source>
</reference>
<dbReference type="InterPro" id="IPR044532">
    <property type="entry name" value="BRX-like"/>
</dbReference>
<accession>A0AAN8ZKG7</accession>
<evidence type="ECO:0000259" key="5">
    <source>
        <dbReference type="PROSITE" id="PS51514"/>
    </source>
</evidence>
<feature type="region of interest" description="Disordered" evidence="4">
    <location>
        <begin position="1"/>
        <end position="38"/>
    </location>
</feature>
<evidence type="ECO:0000256" key="3">
    <source>
        <dbReference type="ARBA" id="ARBA00023242"/>
    </source>
</evidence>
<dbReference type="AlphaFoldDB" id="A0AAN8ZKG7"/>
<sequence>MLTCLARPKQIGDDSLNQTRRSDSSDTPNSTSKPPMKALTSQIKGMALNCGQCSGSGQKRVENTIGVDSGSGSSERFRWSYRRTGSGSSSSTPQSGSRRGETVVFVEEKEPKDWVAHVEPGVLIDFVSLPRGGNELKKIRFSREMYDKVQAQRWWIENYDRVMELYNVRRTNYQPFPLPTPRVSEDEISKVESAENSPATPALARERLPRIYSRMGMGYSSGDSLDHHPSTPNFSSSSVRKTDTSSMDASMRASSAREVDRSGELSVSNASDLETEWVEQVEPGVYLTIMALVDGSRELRRVRFRSLN</sequence>
<dbReference type="Pfam" id="PF08381">
    <property type="entry name" value="BRX"/>
    <property type="match status" value="2"/>
</dbReference>
<feature type="non-terminal residue" evidence="6">
    <location>
        <position position="308"/>
    </location>
</feature>
<proteinExistence type="inferred from homology"/>
<feature type="region of interest" description="Disordered" evidence="4">
    <location>
        <begin position="222"/>
        <end position="267"/>
    </location>
</feature>
<feature type="domain" description="BRX" evidence="5">
    <location>
        <begin position="112"/>
        <end position="167"/>
    </location>
</feature>
<evidence type="ECO:0000256" key="4">
    <source>
        <dbReference type="SAM" id="MobiDB-lite"/>
    </source>
</evidence>
<feature type="compositionally biased region" description="Basic and acidic residues" evidence="4">
    <location>
        <begin position="183"/>
        <end position="193"/>
    </location>
</feature>
<comment type="similarity">
    <text evidence="2">Belongs to the BRX family.</text>
</comment>
<name>A0AAN8ZKG7_9MAGN</name>
<protein>
    <submittedName>
        <fullName evidence="6">Brevis radix (BRX) domain</fullName>
    </submittedName>
</protein>
<feature type="domain" description="BRX" evidence="5">
    <location>
        <begin position="275"/>
        <end position="308"/>
    </location>
</feature>
<dbReference type="InterPro" id="IPR013591">
    <property type="entry name" value="Brevis_radix_dom"/>
</dbReference>
<dbReference type="Proteomes" id="UP001370490">
    <property type="component" value="Unassembled WGS sequence"/>
</dbReference>
<dbReference type="PROSITE" id="PS51514">
    <property type="entry name" value="BRX"/>
    <property type="match status" value="2"/>
</dbReference>
<evidence type="ECO:0000256" key="2">
    <source>
        <dbReference type="ARBA" id="ARBA00009057"/>
    </source>
</evidence>
<comment type="subcellular location">
    <subcellularLocation>
        <location evidence="1">Nucleus</location>
    </subcellularLocation>
</comment>
<evidence type="ECO:0000256" key="1">
    <source>
        <dbReference type="ARBA" id="ARBA00004123"/>
    </source>
</evidence>